<sequence>MHTDPSPQDHDGADGAAPEVVDLVAAAVLAVPGVHDLHAGAVGEVATYLPGRRVNGVRMREPGCSVHVVLDWGIPVLDTTAAVRQAVRPYVSGPVDVTVEDIYLPDSASSATTRSDLP</sequence>
<evidence type="ECO:0000313" key="1">
    <source>
        <dbReference type="EMBL" id="NYI78403.1"/>
    </source>
</evidence>
<dbReference type="Proteomes" id="UP000564496">
    <property type="component" value="Unassembled WGS sequence"/>
</dbReference>
<accession>A0A7Z0DN45</accession>
<evidence type="ECO:0000313" key="2">
    <source>
        <dbReference type="Proteomes" id="UP000564496"/>
    </source>
</evidence>
<dbReference type="EMBL" id="JACBZR010000001">
    <property type="protein sequence ID" value="NYI78403.1"/>
    <property type="molecule type" value="Genomic_DNA"/>
</dbReference>
<dbReference type="RefSeq" id="WP_179658734.1">
    <property type="nucleotide sequence ID" value="NZ_JACBZR010000001.1"/>
</dbReference>
<name>A0A7Z0DN45_9ACTN</name>
<dbReference type="AlphaFoldDB" id="A0A7Z0DN45"/>
<organism evidence="1 2">
    <name type="scientific">Nocardioides panzhihuensis</name>
    <dbReference type="NCBI Taxonomy" id="860243"/>
    <lineage>
        <taxon>Bacteria</taxon>
        <taxon>Bacillati</taxon>
        <taxon>Actinomycetota</taxon>
        <taxon>Actinomycetes</taxon>
        <taxon>Propionibacteriales</taxon>
        <taxon>Nocardioidaceae</taxon>
        <taxon>Nocardioides</taxon>
    </lineage>
</organism>
<proteinExistence type="predicted"/>
<gene>
    <name evidence="1" type="ORF">BJ988_003051</name>
</gene>
<keyword evidence="2" id="KW-1185">Reference proteome</keyword>
<reference evidence="1 2" key="1">
    <citation type="submission" date="2020-07" db="EMBL/GenBank/DDBJ databases">
        <title>Sequencing the genomes of 1000 actinobacteria strains.</title>
        <authorList>
            <person name="Klenk H.-P."/>
        </authorList>
    </citation>
    <scope>NUCLEOTIDE SEQUENCE [LARGE SCALE GENOMIC DNA]</scope>
    <source>
        <strain evidence="1 2">DSM 26487</strain>
    </source>
</reference>
<comment type="caution">
    <text evidence="1">The sequence shown here is derived from an EMBL/GenBank/DDBJ whole genome shotgun (WGS) entry which is preliminary data.</text>
</comment>
<protein>
    <submittedName>
        <fullName evidence="1">Putative alkaline shock family protein YloU</fullName>
    </submittedName>
</protein>